<evidence type="ECO:0000313" key="5">
    <source>
        <dbReference type="Proteomes" id="UP001162972"/>
    </source>
</evidence>
<dbReference type="InterPro" id="IPR017853">
    <property type="entry name" value="GH"/>
</dbReference>
<dbReference type="PANTHER" id="PTHR42721">
    <property type="entry name" value="SUGAR HYDROLASE-RELATED"/>
    <property type="match status" value="1"/>
</dbReference>
<keyword evidence="2" id="KW-0732">Signal</keyword>
<sequence length="399" mass="44203">MAKIFCSLIFLCCLVLSTGARVNHRILSSSTLGHDDATPTGSNFTFVCDPARYYSLGLEASNFAFCDTSLSYEVRAMDLVNQMTLTEKVHQLGNKAYGVPRLGLAAYEWWSEALHGVSNVGPGTFFDDLIPGSTSFPTVITTAAAFNESLWKVIGQAVSTEARAIYAVNYVRGLQDVEGSENYTDPNSRPLKVSSCCKHYAAYDVDNWKGVERYTFDARVSEQDMVETFLRPFEMCVKDGDVSSIMCSYNRVNGIPTCADPKLLNQTIRGDWDLHGYIVSDCDSLQVMVDDHKWLGDTKEDAVAQTLKAGLDLDCGDYYTDNVEAAVRQGKVREADIDKSLNFLYVVLMRLGFFDGIPQYNSFGKNDVCSKENIELATEAAREGTVLLKNENNSLPFSI</sequence>
<gene>
    <name evidence="4" type="ORF">OIU84_029360</name>
</gene>
<proteinExistence type="predicted"/>
<feature type="domain" description="Glycoside hydrolase family 3 N-terminal" evidence="3">
    <location>
        <begin position="165"/>
        <end position="341"/>
    </location>
</feature>
<name>A0AAD6P717_9ROSI</name>
<protein>
    <recommendedName>
        <fullName evidence="3">Glycoside hydrolase family 3 N-terminal domain-containing protein</fullName>
    </recommendedName>
</protein>
<comment type="caution">
    <text evidence="4">The sequence shown here is derived from an EMBL/GenBank/DDBJ whole genome shotgun (WGS) entry which is preliminary data.</text>
</comment>
<dbReference type="GO" id="GO:0045493">
    <property type="term" value="P:xylan catabolic process"/>
    <property type="evidence" value="ECO:0007669"/>
    <property type="project" value="InterPro"/>
</dbReference>
<feature type="signal peptide" evidence="2">
    <location>
        <begin position="1"/>
        <end position="19"/>
    </location>
</feature>
<dbReference type="EMBL" id="JAPFFJ010000009">
    <property type="protein sequence ID" value="KAJ6419232.1"/>
    <property type="molecule type" value="Genomic_DNA"/>
</dbReference>
<dbReference type="GO" id="GO:0046556">
    <property type="term" value="F:alpha-L-arabinofuranosidase activity"/>
    <property type="evidence" value="ECO:0007669"/>
    <property type="project" value="TreeGrafter"/>
</dbReference>
<evidence type="ECO:0000256" key="2">
    <source>
        <dbReference type="SAM" id="SignalP"/>
    </source>
</evidence>
<dbReference type="Pfam" id="PF00933">
    <property type="entry name" value="Glyco_hydro_3"/>
    <property type="match status" value="1"/>
</dbReference>
<feature type="chain" id="PRO_5042129376" description="Glycoside hydrolase family 3 N-terminal domain-containing protein" evidence="2">
    <location>
        <begin position="20"/>
        <end position="399"/>
    </location>
</feature>
<dbReference type="InterPro" id="IPR001764">
    <property type="entry name" value="Glyco_hydro_3_N"/>
</dbReference>
<evidence type="ECO:0000259" key="3">
    <source>
        <dbReference type="Pfam" id="PF00933"/>
    </source>
</evidence>
<dbReference type="Gene3D" id="3.20.20.300">
    <property type="entry name" value="Glycoside hydrolase, family 3, N-terminal domain"/>
    <property type="match status" value="2"/>
</dbReference>
<evidence type="ECO:0000256" key="1">
    <source>
        <dbReference type="ARBA" id="ARBA00022801"/>
    </source>
</evidence>
<dbReference type="Gene3D" id="3.40.50.1700">
    <property type="entry name" value="Glycoside hydrolase family 3 C-terminal domain"/>
    <property type="match status" value="1"/>
</dbReference>
<dbReference type="PANTHER" id="PTHR42721:SF11">
    <property type="entry name" value="BETA-D-XYLOSIDASE 5-RELATED"/>
    <property type="match status" value="1"/>
</dbReference>
<dbReference type="AlphaFoldDB" id="A0AAD6P717"/>
<dbReference type="Proteomes" id="UP001162972">
    <property type="component" value="Chromosome 7"/>
</dbReference>
<dbReference type="InterPro" id="IPR036881">
    <property type="entry name" value="Glyco_hydro_3_C_sf"/>
</dbReference>
<accession>A0AAD6P717</accession>
<keyword evidence="5" id="KW-1185">Reference proteome</keyword>
<evidence type="ECO:0000313" key="4">
    <source>
        <dbReference type="EMBL" id="KAJ6419232.1"/>
    </source>
</evidence>
<dbReference type="GO" id="GO:0009044">
    <property type="term" value="F:xylan 1,4-beta-xylosidase activity"/>
    <property type="evidence" value="ECO:0007669"/>
    <property type="project" value="InterPro"/>
</dbReference>
<dbReference type="InterPro" id="IPR036962">
    <property type="entry name" value="Glyco_hydro_3_N_sf"/>
</dbReference>
<dbReference type="InterPro" id="IPR044993">
    <property type="entry name" value="BXL"/>
</dbReference>
<dbReference type="GO" id="GO:0031222">
    <property type="term" value="P:arabinan catabolic process"/>
    <property type="evidence" value="ECO:0007669"/>
    <property type="project" value="TreeGrafter"/>
</dbReference>
<organism evidence="4 5">
    <name type="scientific">Salix udensis</name>
    <dbReference type="NCBI Taxonomy" id="889485"/>
    <lineage>
        <taxon>Eukaryota</taxon>
        <taxon>Viridiplantae</taxon>
        <taxon>Streptophyta</taxon>
        <taxon>Embryophyta</taxon>
        <taxon>Tracheophyta</taxon>
        <taxon>Spermatophyta</taxon>
        <taxon>Magnoliopsida</taxon>
        <taxon>eudicotyledons</taxon>
        <taxon>Gunneridae</taxon>
        <taxon>Pentapetalae</taxon>
        <taxon>rosids</taxon>
        <taxon>fabids</taxon>
        <taxon>Malpighiales</taxon>
        <taxon>Salicaceae</taxon>
        <taxon>Saliceae</taxon>
        <taxon>Salix</taxon>
    </lineage>
</organism>
<reference evidence="4 5" key="1">
    <citation type="journal article" date="2023" name="Int. J. Mol. Sci.">
        <title>De Novo Assembly and Annotation of 11 Diverse Shrub Willow (Salix) Genomes Reveals Novel Gene Organization in Sex-Linked Regions.</title>
        <authorList>
            <person name="Hyden B."/>
            <person name="Feng K."/>
            <person name="Yates T.B."/>
            <person name="Jawdy S."/>
            <person name="Cereghino C."/>
            <person name="Smart L.B."/>
            <person name="Muchero W."/>
        </authorList>
    </citation>
    <scope>NUCLEOTIDE SEQUENCE [LARGE SCALE GENOMIC DNA]</scope>
    <source>
        <tissue evidence="4">Shoot tip</tissue>
    </source>
</reference>
<keyword evidence="1" id="KW-0378">Hydrolase</keyword>
<dbReference type="SUPFAM" id="SSF51445">
    <property type="entry name" value="(Trans)glycosidases"/>
    <property type="match status" value="1"/>
</dbReference>